<evidence type="ECO:0000313" key="2">
    <source>
        <dbReference type="Proteomes" id="UP001473302"/>
    </source>
</evidence>
<dbReference type="Proteomes" id="UP001473302">
    <property type="component" value="Unassembled WGS sequence"/>
</dbReference>
<name>A0ABP9YZ53_9FUNG</name>
<protein>
    <submittedName>
        <fullName evidence="1">Uncharacterized protein</fullName>
    </submittedName>
</protein>
<dbReference type="Gene3D" id="2.40.50.730">
    <property type="match status" value="1"/>
</dbReference>
<reference evidence="1 2" key="1">
    <citation type="submission" date="2024-04" db="EMBL/GenBank/DDBJ databases">
        <title>genome sequences of Mucor flavus KT1a and Helicostylum pulchrum KT1b strains isolated from the surface of a dry-aged beef.</title>
        <authorList>
            <person name="Toyotome T."/>
            <person name="Hosono M."/>
            <person name="Torimaru M."/>
            <person name="Fukuda K."/>
            <person name="Mikami N."/>
        </authorList>
    </citation>
    <scope>NUCLEOTIDE SEQUENCE [LARGE SCALE GENOMIC DNA]</scope>
    <source>
        <strain evidence="1 2">KT1a</strain>
    </source>
</reference>
<organism evidence="1 2">
    <name type="scientific">Mucor flavus</name>
    <dbReference type="NCBI Taxonomy" id="439312"/>
    <lineage>
        <taxon>Eukaryota</taxon>
        <taxon>Fungi</taxon>
        <taxon>Fungi incertae sedis</taxon>
        <taxon>Mucoromycota</taxon>
        <taxon>Mucoromycotina</taxon>
        <taxon>Mucoromycetes</taxon>
        <taxon>Mucorales</taxon>
        <taxon>Mucorineae</taxon>
        <taxon>Mucoraceae</taxon>
        <taxon>Mucor</taxon>
    </lineage>
</organism>
<sequence>MSEKEIMDYKKQRTGKPSAVTSLSIKESYASLNEDSDSEIIRVTSTKRKQKVTPQCYSKEVNKEDAEYMKGTEDMEDAEDMEDIHYHQSVQNDDGDDDDEFFDCEFFDSSYTILPLEPTVYFSDSTSTNSSTSVFKTHSSVHDENSQVEDSSDVLSSSCFSHSSSSPPNSSIASLSGFITYENPVHDLRTESDGTESVSDCESFNDCNITEVVDRDENNTEMLLNVSNNSPLHLNIESGNLALPKIANDDLDQNIYKDNEQFESFLVTLNHAVYSSSNESEYSFDTETSEAVGTKIIETLDSDMSDAIDVTVPEMLINETSEAIDEQYRIDIDKMLDAMNESVYSDDLPATVEDAIFTNHNLGENTPDELLLTGYEMDIEPFANLFSMESNSVNERCSLGLIQRTVDEIMKRAHAEMMAAVDMTIKENPTTVRTNNNSSVSGGSLSVDIESTARNNQLEELDDTESDDISFVASKNFDHRSSMRMWWYDAYESYEGFIYLFGKIFDEAKNGNPTRQPATLNDAMLEKQ</sequence>
<keyword evidence="2" id="KW-1185">Reference proteome</keyword>
<accession>A0ABP9YZ53</accession>
<evidence type="ECO:0000313" key="1">
    <source>
        <dbReference type="EMBL" id="GAA5812106.1"/>
    </source>
</evidence>
<gene>
    <name evidence="1" type="ORF">MFLAVUS_005556</name>
</gene>
<comment type="caution">
    <text evidence="1">The sequence shown here is derived from an EMBL/GenBank/DDBJ whole genome shotgun (WGS) entry which is preliminary data.</text>
</comment>
<dbReference type="EMBL" id="BAABUK010000012">
    <property type="protein sequence ID" value="GAA5812106.1"/>
    <property type="molecule type" value="Genomic_DNA"/>
</dbReference>
<proteinExistence type="predicted"/>